<evidence type="ECO:0000313" key="1">
    <source>
        <dbReference type="EMBL" id="SUD33828.1"/>
    </source>
</evidence>
<sequence length="35" mass="3902">MNTVYSDGVYIGKAKNGLVGSRQFWVANNLWSVRA</sequence>
<organism evidence="1 2">
    <name type="scientific">Pseudomonas fluorescens</name>
    <dbReference type="NCBI Taxonomy" id="294"/>
    <lineage>
        <taxon>Bacteria</taxon>
        <taxon>Pseudomonadati</taxon>
        <taxon>Pseudomonadota</taxon>
        <taxon>Gammaproteobacteria</taxon>
        <taxon>Pseudomonadales</taxon>
        <taxon>Pseudomonadaceae</taxon>
        <taxon>Pseudomonas</taxon>
    </lineage>
</organism>
<dbReference type="AlphaFoldDB" id="A0A379IK91"/>
<gene>
    <name evidence="1" type="ORF">NCTC10392_05241</name>
</gene>
<accession>A0A379IK91</accession>
<evidence type="ECO:0000313" key="2">
    <source>
        <dbReference type="Proteomes" id="UP000255125"/>
    </source>
</evidence>
<proteinExistence type="predicted"/>
<dbReference type="EMBL" id="UGUS01000002">
    <property type="protein sequence ID" value="SUD33828.1"/>
    <property type="molecule type" value="Genomic_DNA"/>
</dbReference>
<name>A0A379IK91_PSEFL</name>
<dbReference type="Proteomes" id="UP000255125">
    <property type="component" value="Unassembled WGS sequence"/>
</dbReference>
<reference evidence="1 2" key="1">
    <citation type="submission" date="2018-06" db="EMBL/GenBank/DDBJ databases">
        <authorList>
            <consortium name="Pathogen Informatics"/>
            <person name="Doyle S."/>
        </authorList>
    </citation>
    <scope>NUCLEOTIDE SEQUENCE [LARGE SCALE GENOMIC DNA]</scope>
    <source>
        <strain evidence="1 2">NCTC10392</strain>
    </source>
</reference>
<protein>
    <submittedName>
        <fullName evidence="1">Uncharacterized protein</fullName>
    </submittedName>
</protein>